<evidence type="ECO:0000313" key="3">
    <source>
        <dbReference type="Proteomes" id="UP000568839"/>
    </source>
</evidence>
<protein>
    <submittedName>
        <fullName evidence="2">Uncharacterized protein</fullName>
    </submittedName>
</protein>
<feature type="region of interest" description="Disordered" evidence="1">
    <location>
        <begin position="1"/>
        <end position="46"/>
    </location>
</feature>
<dbReference type="EMBL" id="JACHHJ010000003">
    <property type="protein sequence ID" value="MBB6450227.1"/>
    <property type="molecule type" value="Genomic_DNA"/>
</dbReference>
<evidence type="ECO:0000256" key="1">
    <source>
        <dbReference type="SAM" id="MobiDB-lite"/>
    </source>
</evidence>
<accession>A0A841PN01</accession>
<gene>
    <name evidence="2" type="ORF">HNR44_002210</name>
</gene>
<comment type="caution">
    <text evidence="2">The sequence shown here is derived from an EMBL/GenBank/DDBJ whole genome shotgun (WGS) entry which is preliminary data.</text>
</comment>
<dbReference type="Proteomes" id="UP000568839">
    <property type="component" value="Unassembled WGS sequence"/>
</dbReference>
<keyword evidence="3" id="KW-1185">Reference proteome</keyword>
<name>A0A841PN01_9BACL</name>
<reference evidence="2 3" key="1">
    <citation type="submission" date="2020-08" db="EMBL/GenBank/DDBJ databases">
        <title>Genomic Encyclopedia of Type Strains, Phase IV (KMG-IV): sequencing the most valuable type-strain genomes for metagenomic binning, comparative biology and taxonomic classification.</title>
        <authorList>
            <person name="Goeker M."/>
        </authorList>
    </citation>
    <scope>NUCLEOTIDE SEQUENCE [LARGE SCALE GENOMIC DNA]</scope>
    <source>
        <strain evidence="2 3">DSM 21769</strain>
    </source>
</reference>
<organism evidence="2 3">
    <name type="scientific">Geomicrobium halophilum</name>
    <dbReference type="NCBI Taxonomy" id="549000"/>
    <lineage>
        <taxon>Bacteria</taxon>
        <taxon>Bacillati</taxon>
        <taxon>Bacillota</taxon>
        <taxon>Bacilli</taxon>
        <taxon>Bacillales</taxon>
        <taxon>Geomicrobium</taxon>
    </lineage>
</organism>
<proteinExistence type="predicted"/>
<sequence>MGKLFKSFHKESSWPPVFHPKSSGKDDEADLGNKINLDSYQPEMTG</sequence>
<dbReference type="RefSeq" id="WP_184404290.1">
    <property type="nucleotide sequence ID" value="NZ_JACHHJ010000003.1"/>
</dbReference>
<evidence type="ECO:0000313" key="2">
    <source>
        <dbReference type="EMBL" id="MBB6450227.1"/>
    </source>
</evidence>
<dbReference type="AlphaFoldDB" id="A0A841PN01"/>
<feature type="compositionally biased region" description="Polar residues" evidence="1">
    <location>
        <begin position="36"/>
        <end position="46"/>
    </location>
</feature>